<protein>
    <submittedName>
        <fullName evidence="1">Uncharacterized protein</fullName>
    </submittedName>
</protein>
<name>A0A0F9NDA0_9ZZZZ</name>
<evidence type="ECO:0000313" key="1">
    <source>
        <dbReference type="EMBL" id="KKM86735.1"/>
    </source>
</evidence>
<sequence length="84" mass="9197">MSYIKETLGRIVNSPVYAILHLKASNGLKEYGDMRENIQQLEGKIEAAKELLGSQSAWCELANQECVGLKSIVYLVGKALKGGK</sequence>
<comment type="caution">
    <text evidence="1">The sequence shown here is derived from an EMBL/GenBank/DDBJ whole genome shotgun (WGS) entry which is preliminary data.</text>
</comment>
<dbReference type="EMBL" id="LAZR01007209">
    <property type="protein sequence ID" value="KKM86735.1"/>
    <property type="molecule type" value="Genomic_DNA"/>
</dbReference>
<dbReference type="AlphaFoldDB" id="A0A0F9NDA0"/>
<accession>A0A0F9NDA0</accession>
<gene>
    <name evidence="1" type="ORF">LCGC14_1276090</name>
</gene>
<proteinExistence type="predicted"/>
<organism evidence="1">
    <name type="scientific">marine sediment metagenome</name>
    <dbReference type="NCBI Taxonomy" id="412755"/>
    <lineage>
        <taxon>unclassified sequences</taxon>
        <taxon>metagenomes</taxon>
        <taxon>ecological metagenomes</taxon>
    </lineage>
</organism>
<reference evidence="1" key="1">
    <citation type="journal article" date="2015" name="Nature">
        <title>Complex archaea that bridge the gap between prokaryotes and eukaryotes.</title>
        <authorList>
            <person name="Spang A."/>
            <person name="Saw J.H."/>
            <person name="Jorgensen S.L."/>
            <person name="Zaremba-Niedzwiedzka K."/>
            <person name="Martijn J."/>
            <person name="Lind A.E."/>
            <person name="van Eijk R."/>
            <person name="Schleper C."/>
            <person name="Guy L."/>
            <person name="Ettema T.J."/>
        </authorList>
    </citation>
    <scope>NUCLEOTIDE SEQUENCE</scope>
</reference>